<dbReference type="InterPro" id="IPR050838">
    <property type="entry name" value="Ketopantoate_reductase"/>
</dbReference>
<dbReference type="InterPro" id="IPR013752">
    <property type="entry name" value="KPA_reductase"/>
</dbReference>
<dbReference type="InterPro" id="IPR003710">
    <property type="entry name" value="ApbA"/>
</dbReference>
<dbReference type="NCBIfam" id="NF006083">
    <property type="entry name" value="PRK08229.1"/>
    <property type="match status" value="1"/>
</dbReference>
<dbReference type="GO" id="GO:0015940">
    <property type="term" value="P:pantothenate biosynthetic process"/>
    <property type="evidence" value="ECO:0007669"/>
    <property type="project" value="UniProtKB-UniPathway"/>
</dbReference>
<keyword evidence="5 10" id="KW-0566">Pantothenate biosynthesis</keyword>
<feature type="domain" description="Ketopantoate reductase C-terminal" evidence="12">
    <location>
        <begin position="174"/>
        <end position="310"/>
    </location>
</feature>
<dbReference type="InterPro" id="IPR013332">
    <property type="entry name" value="KPR_N"/>
</dbReference>
<evidence type="ECO:0000256" key="1">
    <source>
        <dbReference type="ARBA" id="ARBA00004994"/>
    </source>
</evidence>
<comment type="catalytic activity">
    <reaction evidence="9 10">
        <text>(R)-pantoate + NADP(+) = 2-dehydropantoate + NADPH + H(+)</text>
        <dbReference type="Rhea" id="RHEA:16233"/>
        <dbReference type="ChEBI" id="CHEBI:11561"/>
        <dbReference type="ChEBI" id="CHEBI:15378"/>
        <dbReference type="ChEBI" id="CHEBI:15980"/>
        <dbReference type="ChEBI" id="CHEBI:57783"/>
        <dbReference type="ChEBI" id="CHEBI:58349"/>
        <dbReference type="EC" id="1.1.1.169"/>
    </reaction>
</comment>
<evidence type="ECO:0000313" key="14">
    <source>
        <dbReference type="Proteomes" id="UP000325134"/>
    </source>
</evidence>
<dbReference type="GO" id="GO:0005737">
    <property type="term" value="C:cytoplasm"/>
    <property type="evidence" value="ECO:0007669"/>
    <property type="project" value="TreeGrafter"/>
</dbReference>
<dbReference type="EMBL" id="FQVK01000010">
    <property type="protein sequence ID" value="SHE85989.1"/>
    <property type="molecule type" value="Genomic_DNA"/>
</dbReference>
<evidence type="ECO:0000256" key="2">
    <source>
        <dbReference type="ARBA" id="ARBA00007870"/>
    </source>
</evidence>
<evidence type="ECO:0000313" key="13">
    <source>
        <dbReference type="EMBL" id="SHE85989.1"/>
    </source>
</evidence>
<dbReference type="Gene3D" id="1.10.1040.10">
    <property type="entry name" value="N-(1-d-carboxylethyl)-l-norvaline Dehydrogenase, domain 2"/>
    <property type="match status" value="1"/>
</dbReference>
<protein>
    <recommendedName>
        <fullName evidence="4 10">2-dehydropantoate 2-reductase</fullName>
        <ecNumber evidence="3 10">1.1.1.169</ecNumber>
    </recommendedName>
    <alternativeName>
        <fullName evidence="8 10">Ketopantoate reductase</fullName>
    </alternativeName>
</protein>
<dbReference type="InterPro" id="IPR036291">
    <property type="entry name" value="NAD(P)-bd_dom_sf"/>
</dbReference>
<dbReference type="NCBIfam" id="TIGR00745">
    <property type="entry name" value="apbA_panE"/>
    <property type="match status" value="1"/>
</dbReference>
<dbReference type="RefSeq" id="WP_149775688.1">
    <property type="nucleotide sequence ID" value="NZ_FQVK01000010.1"/>
</dbReference>
<organism evidence="13 14">
    <name type="scientific">Ruegeria intermedia</name>
    <dbReference type="NCBI Taxonomy" id="996115"/>
    <lineage>
        <taxon>Bacteria</taxon>
        <taxon>Pseudomonadati</taxon>
        <taxon>Pseudomonadota</taxon>
        <taxon>Alphaproteobacteria</taxon>
        <taxon>Rhodobacterales</taxon>
        <taxon>Roseobacteraceae</taxon>
        <taxon>Ruegeria</taxon>
    </lineage>
</organism>
<sequence>MKLVIAGAGSIGCYCGGLLADAGHDVTLLGRARVLDPIRQNGLTATDYSGLRKTIPADRLILSENPACLSDADLVLVTVKTGATAEMARLIAAHAPAAASVISWQNGMENARTLRAALPGRDVRAGMVPFNVVPAGPATWHRATSGDIVIRAGPGALARRLSSPDLPVTETDGIEAVQWGKLVINLNNALNALSGLTLREQLLNRDWRRLMADQMAEALAVLAASGRPVASTTPLPAWMTPHILRLPTPLFSRIAARMLTIDPAARTSMAYDLDAGRPTEIDSLQGEIIRLGRETGTPTPICDRVAALITRGETGPLTPDQIRAGLIGAGG</sequence>
<comment type="similarity">
    <text evidence="2 10">Belongs to the ketopantoate reductase family.</text>
</comment>
<dbReference type="InterPro" id="IPR013328">
    <property type="entry name" value="6PGD_dom2"/>
</dbReference>
<evidence type="ECO:0000256" key="10">
    <source>
        <dbReference type="RuleBase" id="RU362068"/>
    </source>
</evidence>
<accession>A0A1M4WXM7</accession>
<evidence type="ECO:0000256" key="5">
    <source>
        <dbReference type="ARBA" id="ARBA00022655"/>
    </source>
</evidence>
<keyword evidence="14" id="KW-1185">Reference proteome</keyword>
<evidence type="ECO:0000259" key="11">
    <source>
        <dbReference type="Pfam" id="PF02558"/>
    </source>
</evidence>
<evidence type="ECO:0000256" key="8">
    <source>
        <dbReference type="ARBA" id="ARBA00032024"/>
    </source>
</evidence>
<evidence type="ECO:0000256" key="9">
    <source>
        <dbReference type="ARBA" id="ARBA00048793"/>
    </source>
</evidence>
<evidence type="ECO:0000256" key="7">
    <source>
        <dbReference type="ARBA" id="ARBA00023002"/>
    </source>
</evidence>
<dbReference type="UniPathway" id="UPA00028">
    <property type="reaction ID" value="UER00004"/>
</dbReference>
<evidence type="ECO:0000256" key="6">
    <source>
        <dbReference type="ARBA" id="ARBA00022857"/>
    </source>
</evidence>
<comment type="function">
    <text evidence="10">Catalyzes the NADPH-dependent reduction of ketopantoate into pantoic acid.</text>
</comment>
<dbReference type="PANTHER" id="PTHR43765">
    <property type="entry name" value="2-DEHYDROPANTOATE 2-REDUCTASE-RELATED"/>
    <property type="match status" value="1"/>
</dbReference>
<dbReference type="Gene3D" id="3.40.50.720">
    <property type="entry name" value="NAD(P)-binding Rossmann-like Domain"/>
    <property type="match status" value="1"/>
</dbReference>
<comment type="pathway">
    <text evidence="1 10">Cofactor biosynthesis; (R)-pantothenate biosynthesis; (R)-pantoate from 3-methyl-2-oxobutanoate: step 2/2.</text>
</comment>
<dbReference type="EC" id="1.1.1.169" evidence="3 10"/>
<dbReference type="GO" id="GO:0050661">
    <property type="term" value="F:NADP binding"/>
    <property type="evidence" value="ECO:0007669"/>
    <property type="project" value="TreeGrafter"/>
</dbReference>
<evidence type="ECO:0000256" key="3">
    <source>
        <dbReference type="ARBA" id="ARBA00013014"/>
    </source>
</evidence>
<name>A0A1M4WXM7_9RHOB</name>
<evidence type="ECO:0000259" key="12">
    <source>
        <dbReference type="Pfam" id="PF08546"/>
    </source>
</evidence>
<dbReference type="SUPFAM" id="SSF51735">
    <property type="entry name" value="NAD(P)-binding Rossmann-fold domains"/>
    <property type="match status" value="1"/>
</dbReference>
<dbReference type="PANTHER" id="PTHR43765:SF2">
    <property type="entry name" value="2-DEHYDROPANTOATE 2-REDUCTASE"/>
    <property type="match status" value="1"/>
</dbReference>
<keyword evidence="7 10" id="KW-0560">Oxidoreductase</keyword>
<evidence type="ECO:0000256" key="4">
    <source>
        <dbReference type="ARBA" id="ARBA00019465"/>
    </source>
</evidence>
<reference evidence="13 14" key="1">
    <citation type="submission" date="2016-11" db="EMBL/GenBank/DDBJ databases">
        <authorList>
            <person name="Varghese N."/>
            <person name="Submissions S."/>
        </authorList>
    </citation>
    <scope>NUCLEOTIDE SEQUENCE [LARGE SCALE GENOMIC DNA]</scope>
    <source>
        <strain evidence="13 14">DSM 29341</strain>
    </source>
</reference>
<dbReference type="AlphaFoldDB" id="A0A1M4WXM7"/>
<dbReference type="Proteomes" id="UP000325134">
    <property type="component" value="Unassembled WGS sequence"/>
</dbReference>
<keyword evidence="6 10" id="KW-0521">NADP</keyword>
<dbReference type="OrthoDB" id="9796561at2"/>
<dbReference type="InterPro" id="IPR008927">
    <property type="entry name" value="6-PGluconate_DH-like_C_sf"/>
</dbReference>
<feature type="domain" description="Ketopantoate reductase N-terminal" evidence="11">
    <location>
        <begin position="4"/>
        <end position="152"/>
    </location>
</feature>
<dbReference type="SUPFAM" id="SSF48179">
    <property type="entry name" value="6-phosphogluconate dehydrogenase C-terminal domain-like"/>
    <property type="match status" value="1"/>
</dbReference>
<proteinExistence type="inferred from homology"/>
<gene>
    <name evidence="13" type="ORF">SAMN05444279_11018</name>
</gene>
<dbReference type="Pfam" id="PF08546">
    <property type="entry name" value="ApbA_C"/>
    <property type="match status" value="1"/>
</dbReference>
<dbReference type="GO" id="GO:0008677">
    <property type="term" value="F:2-dehydropantoate 2-reductase activity"/>
    <property type="evidence" value="ECO:0007669"/>
    <property type="project" value="UniProtKB-EC"/>
</dbReference>
<dbReference type="Pfam" id="PF02558">
    <property type="entry name" value="ApbA"/>
    <property type="match status" value="1"/>
</dbReference>